<sequence>MATTFHDTSKMADDRIDHVEEGKTVQPVLGLEDDRAAAVIKASGHTIALTHENNKRVLKKIDTRILPVILAIYFLQALDKATLAYASVFGLVQDTGLVGRQYSWLGAIVYVAQLVAQPALAYILVKFPLGKFMAVTTLCWGISLTCMTAAHNFGGLLTARLFLGLFEAGVAPAFIALTQMWWRRREQPIRLGAWYAMNGITNMLGSLLTYGIGHIKSPVLKEYQIIFLFFGLITVAYAFVVYFFLPDSPMTARFFTSDDRLVAVERLRDNQQGVENNKWNWQHVREAILDYKTWGWSAMMFSISVPSGGISTFGPLIVKSFNYTSFQAIFFNIPFGAVQLVATMGGAWVATKLKMKGPVLAFLSLPPIAGCVMLLFLPRSASTRGVSLCGYYLISVYPGITPLIYSWSAANTAGETKKKVTTGFLFVFQCAGNILGPNLYTVDDAPRYTRGLLSNLALFVVLMLLYAVQAFYLFVLNKRHAQRRVAMGKSAKIIDRSMMEVKKAYGDGTGDVKGEEVPEHDEGDDWSDRTDWERENFVYVY</sequence>
<dbReference type="GO" id="GO:0022857">
    <property type="term" value="F:transmembrane transporter activity"/>
    <property type="evidence" value="ECO:0007669"/>
    <property type="project" value="InterPro"/>
</dbReference>
<keyword evidence="4 8" id="KW-1133">Transmembrane helix</keyword>
<comment type="caution">
    <text evidence="10">The sequence shown here is derived from an EMBL/GenBank/DDBJ whole genome shotgun (WGS) entry which is preliminary data.</text>
</comment>
<name>A0AAN7T9Y4_9EURO</name>
<evidence type="ECO:0000256" key="6">
    <source>
        <dbReference type="ARBA" id="ARBA00037968"/>
    </source>
</evidence>
<evidence type="ECO:0000256" key="3">
    <source>
        <dbReference type="ARBA" id="ARBA00022692"/>
    </source>
</evidence>
<dbReference type="PROSITE" id="PS50850">
    <property type="entry name" value="MFS"/>
    <property type="match status" value="1"/>
</dbReference>
<feature type="transmembrane region" description="Helical" evidence="8">
    <location>
        <begin position="194"/>
        <end position="213"/>
    </location>
</feature>
<evidence type="ECO:0000256" key="8">
    <source>
        <dbReference type="SAM" id="Phobius"/>
    </source>
</evidence>
<keyword evidence="2" id="KW-0813">Transport</keyword>
<evidence type="ECO:0000256" key="4">
    <source>
        <dbReference type="ARBA" id="ARBA00022989"/>
    </source>
</evidence>
<evidence type="ECO:0000313" key="10">
    <source>
        <dbReference type="EMBL" id="KAK5089217.1"/>
    </source>
</evidence>
<feature type="transmembrane region" description="Helical" evidence="8">
    <location>
        <begin position="104"/>
        <end position="125"/>
    </location>
</feature>
<evidence type="ECO:0000256" key="5">
    <source>
        <dbReference type="ARBA" id="ARBA00023136"/>
    </source>
</evidence>
<feature type="transmembrane region" description="Helical" evidence="8">
    <location>
        <begin position="65"/>
        <end position="92"/>
    </location>
</feature>
<dbReference type="InterPro" id="IPR036259">
    <property type="entry name" value="MFS_trans_sf"/>
</dbReference>
<keyword evidence="5 8" id="KW-0472">Membrane</keyword>
<feature type="transmembrane region" description="Helical" evidence="8">
    <location>
        <begin position="162"/>
        <end position="182"/>
    </location>
</feature>
<dbReference type="GO" id="GO:0016020">
    <property type="term" value="C:membrane"/>
    <property type="evidence" value="ECO:0007669"/>
    <property type="project" value="UniProtKB-SubCell"/>
</dbReference>
<feature type="transmembrane region" description="Helical" evidence="8">
    <location>
        <begin position="225"/>
        <end position="245"/>
    </location>
</feature>
<evidence type="ECO:0000259" key="9">
    <source>
        <dbReference type="PROSITE" id="PS50850"/>
    </source>
</evidence>
<reference evidence="10 11" key="1">
    <citation type="submission" date="2023-08" db="EMBL/GenBank/DDBJ databases">
        <title>Black Yeasts Isolated from many extreme environments.</title>
        <authorList>
            <person name="Coleine C."/>
            <person name="Stajich J.E."/>
            <person name="Selbmann L."/>
        </authorList>
    </citation>
    <scope>NUCLEOTIDE SEQUENCE [LARGE SCALE GENOMIC DNA]</scope>
    <source>
        <strain evidence="10 11">CCFEE 5910</strain>
    </source>
</reference>
<dbReference type="Gene3D" id="1.20.1250.20">
    <property type="entry name" value="MFS general substrate transporter like domains"/>
    <property type="match status" value="2"/>
</dbReference>
<dbReference type="Proteomes" id="UP001309876">
    <property type="component" value="Unassembled WGS sequence"/>
</dbReference>
<feature type="compositionally biased region" description="Basic and acidic residues" evidence="7">
    <location>
        <begin position="507"/>
        <end position="517"/>
    </location>
</feature>
<feature type="transmembrane region" description="Helical" evidence="8">
    <location>
        <begin position="452"/>
        <end position="475"/>
    </location>
</feature>
<evidence type="ECO:0000256" key="2">
    <source>
        <dbReference type="ARBA" id="ARBA00022448"/>
    </source>
</evidence>
<evidence type="ECO:0000256" key="1">
    <source>
        <dbReference type="ARBA" id="ARBA00004141"/>
    </source>
</evidence>
<feature type="region of interest" description="Disordered" evidence="7">
    <location>
        <begin position="507"/>
        <end position="527"/>
    </location>
</feature>
<feature type="transmembrane region" description="Helical" evidence="8">
    <location>
        <begin position="390"/>
        <end position="408"/>
    </location>
</feature>
<dbReference type="EMBL" id="JAVRRJ010000002">
    <property type="protein sequence ID" value="KAK5089217.1"/>
    <property type="molecule type" value="Genomic_DNA"/>
</dbReference>
<accession>A0AAN7T9Y4</accession>
<keyword evidence="11" id="KW-1185">Reference proteome</keyword>
<dbReference type="PANTHER" id="PTHR43791:SF59">
    <property type="entry name" value="TRANSPORTER, PUTATIVE (AFU_ORTHOLOGUE AFUA_1G06550)-RELATED"/>
    <property type="match status" value="1"/>
</dbReference>
<gene>
    <name evidence="10" type="ORF">LTR05_003443</name>
</gene>
<feature type="transmembrane region" description="Helical" evidence="8">
    <location>
        <begin position="132"/>
        <end position="150"/>
    </location>
</feature>
<dbReference type="InterPro" id="IPR020846">
    <property type="entry name" value="MFS_dom"/>
</dbReference>
<dbReference type="SUPFAM" id="SSF103473">
    <property type="entry name" value="MFS general substrate transporter"/>
    <property type="match status" value="1"/>
</dbReference>
<keyword evidence="3 8" id="KW-0812">Transmembrane</keyword>
<dbReference type="FunFam" id="1.20.1250.20:FF:000064">
    <property type="entry name" value="MFS allantoate transporter"/>
    <property type="match status" value="1"/>
</dbReference>
<feature type="transmembrane region" description="Helical" evidence="8">
    <location>
        <begin position="329"/>
        <end position="350"/>
    </location>
</feature>
<dbReference type="InterPro" id="IPR011701">
    <property type="entry name" value="MFS"/>
</dbReference>
<feature type="domain" description="Major facilitator superfamily (MFS) profile" evidence="9">
    <location>
        <begin position="65"/>
        <end position="481"/>
    </location>
</feature>
<evidence type="ECO:0000256" key="7">
    <source>
        <dbReference type="SAM" id="MobiDB-lite"/>
    </source>
</evidence>
<evidence type="ECO:0000313" key="11">
    <source>
        <dbReference type="Proteomes" id="UP001309876"/>
    </source>
</evidence>
<feature type="transmembrane region" description="Helical" evidence="8">
    <location>
        <begin position="359"/>
        <end position="378"/>
    </location>
</feature>
<feature type="transmembrane region" description="Helical" evidence="8">
    <location>
        <begin position="420"/>
        <end position="440"/>
    </location>
</feature>
<comment type="subcellular location">
    <subcellularLocation>
        <location evidence="1">Membrane</location>
        <topology evidence="1">Multi-pass membrane protein</topology>
    </subcellularLocation>
</comment>
<comment type="similarity">
    <text evidence="6">Belongs to the major facilitator superfamily. Allantoate permease family.</text>
</comment>
<dbReference type="Pfam" id="PF07690">
    <property type="entry name" value="MFS_1"/>
    <property type="match status" value="1"/>
</dbReference>
<proteinExistence type="inferred from homology"/>
<feature type="transmembrane region" description="Helical" evidence="8">
    <location>
        <begin position="294"/>
        <end position="317"/>
    </location>
</feature>
<dbReference type="AlphaFoldDB" id="A0AAN7T9Y4"/>
<protein>
    <recommendedName>
        <fullName evidence="9">Major facilitator superfamily (MFS) profile domain-containing protein</fullName>
    </recommendedName>
</protein>
<organism evidence="10 11">
    <name type="scientific">Lithohypha guttulata</name>
    <dbReference type="NCBI Taxonomy" id="1690604"/>
    <lineage>
        <taxon>Eukaryota</taxon>
        <taxon>Fungi</taxon>
        <taxon>Dikarya</taxon>
        <taxon>Ascomycota</taxon>
        <taxon>Pezizomycotina</taxon>
        <taxon>Eurotiomycetes</taxon>
        <taxon>Chaetothyriomycetidae</taxon>
        <taxon>Chaetothyriales</taxon>
        <taxon>Trichomeriaceae</taxon>
        <taxon>Lithohypha</taxon>
    </lineage>
</organism>
<dbReference type="PANTHER" id="PTHR43791">
    <property type="entry name" value="PERMEASE-RELATED"/>
    <property type="match status" value="1"/>
</dbReference>